<organism evidence="1 2">
    <name type="scientific">Mucilaginibacter gotjawali</name>
    <dbReference type="NCBI Taxonomy" id="1550579"/>
    <lineage>
        <taxon>Bacteria</taxon>
        <taxon>Pseudomonadati</taxon>
        <taxon>Bacteroidota</taxon>
        <taxon>Sphingobacteriia</taxon>
        <taxon>Sphingobacteriales</taxon>
        <taxon>Sphingobacteriaceae</taxon>
        <taxon>Mucilaginibacter</taxon>
    </lineage>
</organism>
<name>A0A0X8X3S5_9SPHI</name>
<accession>A0A0X8X3S5</accession>
<dbReference type="InterPro" id="IPR027385">
    <property type="entry name" value="Beta-barrel_OMP"/>
</dbReference>
<evidence type="ECO:0000313" key="1">
    <source>
        <dbReference type="EMBL" id="BAU55100.1"/>
    </source>
</evidence>
<dbReference type="RefSeq" id="WP_096353279.1">
    <property type="nucleotide sequence ID" value="NZ_AP017313.1"/>
</dbReference>
<proteinExistence type="predicted"/>
<protein>
    <submittedName>
        <fullName evidence="1">Uncharacterized protein</fullName>
    </submittedName>
</protein>
<reference evidence="1 2" key="1">
    <citation type="submission" date="2015-12" db="EMBL/GenBank/DDBJ databases">
        <title>Genome sequence of Mucilaginibacter gotjawali.</title>
        <authorList>
            <person name="Lee J.S."/>
            <person name="Lee K.C."/>
            <person name="Kim K.K."/>
            <person name="Lee B.W."/>
        </authorList>
    </citation>
    <scope>NUCLEOTIDE SEQUENCE [LARGE SCALE GENOMIC DNA]</scope>
    <source>
        <strain evidence="1 2">SA3-7</strain>
    </source>
</reference>
<keyword evidence="2" id="KW-1185">Reference proteome</keyword>
<dbReference type="InterPro" id="IPR011250">
    <property type="entry name" value="OMP/PagP_B-barrel"/>
</dbReference>
<dbReference type="KEGG" id="mgot:MgSA37_03281"/>
<dbReference type="Gene3D" id="2.40.160.20">
    <property type="match status" value="1"/>
</dbReference>
<gene>
    <name evidence="1" type="ORF">MgSA37_03281</name>
</gene>
<dbReference type="OrthoDB" id="9773582at2"/>
<sequence length="245" mass="26176">MKKHLTILSAILISLFSLNVKAQDDKPVAKSYLTFMGGTSIPLGSFASTNYSDNKSGFAKKGPTFGLDAAVYVYKSLAIGATFSFQDQGELSQADAQNLANGYNASFTKNQSSVTTVNRYHNLNLMAGPQYSFLYKNFTLDLRADAGLIKSSSTPSIIIVFNNSSNSGSTYNQLSSGATAFAYGGSAGLRYALSDSWDVGIRTNYVTSSGLKIENTGGDTGTVGRFQTKLPISEIQTTIGMTLKF</sequence>
<dbReference type="AlphaFoldDB" id="A0A0X8X3S5"/>
<dbReference type="Proteomes" id="UP000218263">
    <property type="component" value="Chromosome"/>
</dbReference>
<dbReference type="SUPFAM" id="SSF56925">
    <property type="entry name" value="OMPA-like"/>
    <property type="match status" value="1"/>
</dbReference>
<dbReference type="EMBL" id="AP017313">
    <property type="protein sequence ID" value="BAU55100.1"/>
    <property type="molecule type" value="Genomic_DNA"/>
</dbReference>
<evidence type="ECO:0000313" key="2">
    <source>
        <dbReference type="Proteomes" id="UP000218263"/>
    </source>
</evidence>
<dbReference type="Pfam" id="PF13505">
    <property type="entry name" value="OMP_b-brl"/>
    <property type="match status" value="1"/>
</dbReference>